<name>A0A6J5N823_9CAUD</name>
<organism evidence="1">
    <name type="scientific">uncultured Caudovirales phage</name>
    <dbReference type="NCBI Taxonomy" id="2100421"/>
    <lineage>
        <taxon>Viruses</taxon>
        <taxon>Duplodnaviria</taxon>
        <taxon>Heunggongvirae</taxon>
        <taxon>Uroviricota</taxon>
        <taxon>Caudoviricetes</taxon>
        <taxon>Peduoviridae</taxon>
        <taxon>Maltschvirus</taxon>
        <taxon>Maltschvirus maltsch</taxon>
    </lineage>
</organism>
<accession>A0A6J5N823</accession>
<proteinExistence type="predicted"/>
<evidence type="ECO:0000313" key="1">
    <source>
        <dbReference type="EMBL" id="CAB4153353.1"/>
    </source>
</evidence>
<dbReference type="EMBL" id="LR796586">
    <property type="protein sequence ID" value="CAB4153353.1"/>
    <property type="molecule type" value="Genomic_DNA"/>
</dbReference>
<reference evidence="1" key="1">
    <citation type="submission" date="2020-04" db="EMBL/GenBank/DDBJ databases">
        <authorList>
            <person name="Chiriac C."/>
            <person name="Salcher M."/>
            <person name="Ghai R."/>
            <person name="Kavagutti S V."/>
        </authorList>
    </citation>
    <scope>NUCLEOTIDE SEQUENCE</scope>
</reference>
<gene>
    <name evidence="1" type="ORF">UFOVP621_129</name>
</gene>
<sequence>MKKNKKAIKRIRKLHYPMTWATHSTNEVCSECKVPYPCKTITAINGEQ</sequence>
<protein>
    <submittedName>
        <fullName evidence="1">Uncharacterized protein</fullName>
    </submittedName>
</protein>